<organism evidence="3 4">
    <name type="scientific">Deinococcus yavapaiensis KR-236</name>
    <dbReference type="NCBI Taxonomy" id="694435"/>
    <lineage>
        <taxon>Bacteria</taxon>
        <taxon>Thermotogati</taxon>
        <taxon>Deinococcota</taxon>
        <taxon>Deinococci</taxon>
        <taxon>Deinococcales</taxon>
        <taxon>Deinococcaceae</taxon>
        <taxon>Deinococcus</taxon>
    </lineage>
</organism>
<gene>
    <name evidence="3" type="ORF">DES52_11687</name>
</gene>
<protein>
    <submittedName>
        <fullName evidence="3">Ca-activated chloride channel family protein</fullName>
    </submittedName>
</protein>
<dbReference type="SMART" id="SM00327">
    <property type="entry name" value="VWA"/>
    <property type="match status" value="1"/>
</dbReference>
<dbReference type="SUPFAM" id="SSF53300">
    <property type="entry name" value="vWA-like"/>
    <property type="match status" value="1"/>
</dbReference>
<evidence type="ECO:0000313" key="3">
    <source>
        <dbReference type="EMBL" id="PYE51020.1"/>
    </source>
</evidence>
<dbReference type="InterPro" id="IPR051266">
    <property type="entry name" value="CLCR"/>
</dbReference>
<evidence type="ECO:0000256" key="1">
    <source>
        <dbReference type="SAM" id="MobiDB-lite"/>
    </source>
</evidence>
<dbReference type="Pfam" id="PF00092">
    <property type="entry name" value="VWA"/>
    <property type="match status" value="1"/>
</dbReference>
<evidence type="ECO:0000313" key="4">
    <source>
        <dbReference type="Proteomes" id="UP000248326"/>
    </source>
</evidence>
<keyword evidence="4" id="KW-1185">Reference proteome</keyword>
<dbReference type="EMBL" id="QJSX01000016">
    <property type="protein sequence ID" value="PYE51020.1"/>
    <property type="molecule type" value="Genomic_DNA"/>
</dbReference>
<feature type="domain" description="VWFA" evidence="2">
    <location>
        <begin position="45"/>
        <end position="217"/>
    </location>
</feature>
<dbReference type="OrthoDB" id="9781333at2"/>
<dbReference type="Proteomes" id="UP000248326">
    <property type="component" value="Unassembled WGS sequence"/>
</dbReference>
<accession>A0A318S759</accession>
<dbReference type="RefSeq" id="WP_110888203.1">
    <property type="nucleotide sequence ID" value="NZ_QJSX01000016.1"/>
</dbReference>
<feature type="region of interest" description="Disordered" evidence="1">
    <location>
        <begin position="389"/>
        <end position="418"/>
    </location>
</feature>
<dbReference type="PANTHER" id="PTHR10579">
    <property type="entry name" value="CALCIUM-ACTIVATED CHLORIDE CHANNEL REGULATOR"/>
    <property type="match status" value="1"/>
</dbReference>
<dbReference type="PANTHER" id="PTHR10579:SF43">
    <property type="entry name" value="ZINC FINGER (C3HC4-TYPE RING FINGER) FAMILY PROTEIN"/>
    <property type="match status" value="1"/>
</dbReference>
<dbReference type="AlphaFoldDB" id="A0A318S759"/>
<name>A0A318S759_9DEIO</name>
<dbReference type="PROSITE" id="PS50234">
    <property type="entry name" value="VWFA"/>
    <property type="match status" value="1"/>
</dbReference>
<dbReference type="Gene3D" id="3.40.50.410">
    <property type="entry name" value="von Willebrand factor, type A domain"/>
    <property type="match status" value="1"/>
</dbReference>
<dbReference type="InterPro" id="IPR002035">
    <property type="entry name" value="VWF_A"/>
</dbReference>
<sequence>MTQPRVEFLPLTSALKHGEAHDLTLLVRVHPSPAPSVDGERPPLNLALVLDRSGSMSGRPLEMAKEAAIAAIRQCQATDRVSVVAFGSQVDVVVPSQPVLDAERLAGIVRSLGTGGMTALHAGWLEGATQVATHLRASALNRVILLSDGQANVGLTDRTEIAAHVKGLTAKGVSTTTMGFGPHYDENLLLSMADAGDGNFEHVEDPTRLPTFFEEELQGLTRTTGRTVSLGLEPNPEYGVTVTDVLNVLPRNEFDRLMLPNLIDGRSIDVLVTLHVPHAATRLLGRVGVTRVRLAWTDTHGVRHAMRAQLDLDVVTPEQFEDVTQSPEVLQARAVLQASRAKRDAIDAMDRGDRVGVQGSLRQARDFLASAPMPSPALLAEQRDVEELKTTYDSGEEAVARKRALSQSHNSARSKPRR</sequence>
<reference evidence="3 4" key="1">
    <citation type="submission" date="2018-06" db="EMBL/GenBank/DDBJ databases">
        <title>Genomic Encyclopedia of Type Strains, Phase IV (KMG-IV): sequencing the most valuable type-strain genomes for metagenomic binning, comparative biology and taxonomic classification.</title>
        <authorList>
            <person name="Goeker M."/>
        </authorList>
    </citation>
    <scope>NUCLEOTIDE SEQUENCE [LARGE SCALE GENOMIC DNA]</scope>
    <source>
        <strain evidence="3 4">DSM 18048</strain>
    </source>
</reference>
<dbReference type="InterPro" id="IPR036465">
    <property type="entry name" value="vWFA_dom_sf"/>
</dbReference>
<comment type="caution">
    <text evidence="3">The sequence shown here is derived from an EMBL/GenBank/DDBJ whole genome shotgun (WGS) entry which is preliminary data.</text>
</comment>
<evidence type="ECO:0000259" key="2">
    <source>
        <dbReference type="PROSITE" id="PS50234"/>
    </source>
</evidence>
<proteinExistence type="predicted"/>